<dbReference type="Proteomes" id="UP001183586">
    <property type="component" value="Unassembled WGS sequence"/>
</dbReference>
<comment type="caution">
    <text evidence="6">The sequence shown here is derived from an EMBL/GenBank/DDBJ whole genome shotgun (WGS) entry which is preliminary data.</text>
</comment>
<dbReference type="SUPFAM" id="SSF56059">
    <property type="entry name" value="Glutathione synthetase ATP-binding domain-like"/>
    <property type="match status" value="1"/>
</dbReference>
<dbReference type="PANTHER" id="PTHR43585:SF2">
    <property type="entry name" value="ATP-GRASP ENZYME FSQD"/>
    <property type="match status" value="1"/>
</dbReference>
<reference evidence="7" key="1">
    <citation type="submission" date="2023-07" db="EMBL/GenBank/DDBJ databases">
        <title>30 novel species of actinomycetes from the DSMZ collection.</title>
        <authorList>
            <person name="Nouioui I."/>
        </authorList>
    </citation>
    <scope>NUCLEOTIDE SEQUENCE [LARGE SCALE GENOMIC DNA]</scope>
    <source>
        <strain evidence="7">DSM 41921</strain>
    </source>
</reference>
<dbReference type="InterPro" id="IPR011761">
    <property type="entry name" value="ATP-grasp"/>
</dbReference>
<dbReference type="Gene3D" id="3.30.470.20">
    <property type="entry name" value="ATP-grasp fold, B domain"/>
    <property type="match status" value="1"/>
</dbReference>
<keyword evidence="2 4" id="KW-0547">Nucleotide-binding</keyword>
<evidence type="ECO:0000256" key="4">
    <source>
        <dbReference type="PROSITE-ProRule" id="PRU00409"/>
    </source>
</evidence>
<accession>A0ABU2PFD1</accession>
<dbReference type="RefSeq" id="WP_311685778.1">
    <property type="nucleotide sequence ID" value="NZ_JAVREU010000013.1"/>
</dbReference>
<organism evidence="6 7">
    <name type="scientific">Streptomyces dubilierae</name>
    <dbReference type="NCBI Taxonomy" id="3075533"/>
    <lineage>
        <taxon>Bacteria</taxon>
        <taxon>Bacillati</taxon>
        <taxon>Actinomycetota</taxon>
        <taxon>Actinomycetes</taxon>
        <taxon>Kitasatosporales</taxon>
        <taxon>Streptomycetaceae</taxon>
        <taxon>Streptomyces</taxon>
    </lineage>
</organism>
<sequence>MTMGHLLVITPGIRAYREYLLQSISRAFRVHLVLTETPTWELAYTTGHTVVPELADVDGLVRVARSVDAAQPLDGVICWDETWIEQTAQVAAALGLPGGDRRCVERCRDKYRTRTALDAAGVPQPRSVLVSHREEALAVAADIGYPVVVKPRALAGSFGVVRADSPADLVRAVEFTDASGEWAPDLPTHERNILVEEFARGPEISVDSVVHRGTVTPVCLARKEVGFAPYFEETGHVVDPDDPLWSDETLADVVTRTHAALDFTDGVTHTEIRLTPAGPKVIEVNARIGGGMIPLLNLMGGGPDLALAAADVACGRPPRLRTTTALRRVAAIRFYYPPGDDSLIEEVRFEMSGLPEQVVRCGPLATAGQVKSPPPRGLMDGRVAYAIALAPDADTCRAALDKAGDALRVAVG</sequence>
<dbReference type="Gene3D" id="3.40.50.20">
    <property type="match status" value="1"/>
</dbReference>
<dbReference type="PROSITE" id="PS50975">
    <property type="entry name" value="ATP_GRASP"/>
    <property type="match status" value="1"/>
</dbReference>
<dbReference type="Pfam" id="PF13535">
    <property type="entry name" value="ATP-grasp_4"/>
    <property type="match status" value="1"/>
</dbReference>
<feature type="domain" description="ATP-grasp" evidence="5">
    <location>
        <begin position="114"/>
        <end position="314"/>
    </location>
</feature>
<evidence type="ECO:0000259" key="5">
    <source>
        <dbReference type="PROSITE" id="PS50975"/>
    </source>
</evidence>
<evidence type="ECO:0000256" key="1">
    <source>
        <dbReference type="ARBA" id="ARBA00022598"/>
    </source>
</evidence>
<evidence type="ECO:0000256" key="3">
    <source>
        <dbReference type="ARBA" id="ARBA00022840"/>
    </source>
</evidence>
<dbReference type="InterPro" id="IPR052032">
    <property type="entry name" value="ATP-dep_AA_Ligase"/>
</dbReference>
<keyword evidence="7" id="KW-1185">Reference proteome</keyword>
<name>A0ABU2PFD1_9ACTN</name>
<protein>
    <submittedName>
        <fullName evidence="6">ATP-grasp domain-containing protein</fullName>
    </submittedName>
</protein>
<keyword evidence="3 4" id="KW-0067">ATP-binding</keyword>
<evidence type="ECO:0000313" key="6">
    <source>
        <dbReference type="EMBL" id="MDT0390865.1"/>
    </source>
</evidence>
<gene>
    <name evidence="6" type="ORF">RM641_25890</name>
</gene>
<keyword evidence="1" id="KW-0436">Ligase</keyword>
<dbReference type="SMART" id="SM01209">
    <property type="entry name" value="GARS_A"/>
    <property type="match status" value="1"/>
</dbReference>
<dbReference type="PANTHER" id="PTHR43585">
    <property type="entry name" value="FUMIPYRROLE BIOSYNTHESIS PROTEIN C"/>
    <property type="match status" value="1"/>
</dbReference>
<evidence type="ECO:0000313" key="7">
    <source>
        <dbReference type="Proteomes" id="UP001183586"/>
    </source>
</evidence>
<proteinExistence type="predicted"/>
<dbReference type="EMBL" id="JAVREU010000013">
    <property type="protein sequence ID" value="MDT0390865.1"/>
    <property type="molecule type" value="Genomic_DNA"/>
</dbReference>
<evidence type="ECO:0000256" key="2">
    <source>
        <dbReference type="ARBA" id="ARBA00022741"/>
    </source>
</evidence>